<feature type="compositionally biased region" description="Gly residues" evidence="1">
    <location>
        <begin position="156"/>
        <end position="172"/>
    </location>
</feature>
<accession>A0AAD6Z0C9</accession>
<dbReference type="Proteomes" id="UP001218218">
    <property type="component" value="Unassembled WGS sequence"/>
</dbReference>
<dbReference type="AlphaFoldDB" id="A0AAD6Z0C9"/>
<feature type="region of interest" description="Disordered" evidence="1">
    <location>
        <begin position="109"/>
        <end position="238"/>
    </location>
</feature>
<protein>
    <submittedName>
        <fullName evidence="3">Uncharacterized protein</fullName>
    </submittedName>
</protein>
<keyword evidence="2" id="KW-0732">Signal</keyword>
<keyword evidence="4" id="KW-1185">Reference proteome</keyword>
<dbReference type="EMBL" id="JARIHO010000113">
    <property type="protein sequence ID" value="KAJ7302664.1"/>
    <property type="molecule type" value="Genomic_DNA"/>
</dbReference>
<evidence type="ECO:0000256" key="1">
    <source>
        <dbReference type="SAM" id="MobiDB-lite"/>
    </source>
</evidence>
<name>A0AAD6Z0C9_9AGAR</name>
<feature type="compositionally biased region" description="Gly residues" evidence="1">
    <location>
        <begin position="138"/>
        <end position="147"/>
    </location>
</feature>
<feature type="compositionally biased region" description="Low complexity" evidence="1">
    <location>
        <begin position="191"/>
        <end position="219"/>
    </location>
</feature>
<comment type="caution">
    <text evidence="3">The sequence shown here is derived from an EMBL/GenBank/DDBJ whole genome shotgun (WGS) entry which is preliminary data.</text>
</comment>
<evidence type="ECO:0000256" key="2">
    <source>
        <dbReference type="SAM" id="SignalP"/>
    </source>
</evidence>
<feature type="signal peptide" evidence="2">
    <location>
        <begin position="1"/>
        <end position="18"/>
    </location>
</feature>
<proteinExistence type="predicted"/>
<reference evidence="3" key="1">
    <citation type="submission" date="2023-03" db="EMBL/GenBank/DDBJ databases">
        <title>Massive genome expansion in bonnet fungi (Mycena s.s.) driven by repeated elements and novel gene families across ecological guilds.</title>
        <authorList>
            <consortium name="Lawrence Berkeley National Laboratory"/>
            <person name="Harder C.B."/>
            <person name="Miyauchi S."/>
            <person name="Viragh M."/>
            <person name="Kuo A."/>
            <person name="Thoen E."/>
            <person name="Andreopoulos B."/>
            <person name="Lu D."/>
            <person name="Skrede I."/>
            <person name="Drula E."/>
            <person name="Henrissat B."/>
            <person name="Morin E."/>
            <person name="Kohler A."/>
            <person name="Barry K."/>
            <person name="LaButti K."/>
            <person name="Morin E."/>
            <person name="Salamov A."/>
            <person name="Lipzen A."/>
            <person name="Mereny Z."/>
            <person name="Hegedus B."/>
            <person name="Baldrian P."/>
            <person name="Stursova M."/>
            <person name="Weitz H."/>
            <person name="Taylor A."/>
            <person name="Grigoriev I.V."/>
            <person name="Nagy L.G."/>
            <person name="Martin F."/>
            <person name="Kauserud H."/>
        </authorList>
    </citation>
    <scope>NUCLEOTIDE SEQUENCE</scope>
    <source>
        <strain evidence="3">CBHHK002</strain>
    </source>
</reference>
<evidence type="ECO:0000313" key="4">
    <source>
        <dbReference type="Proteomes" id="UP001218218"/>
    </source>
</evidence>
<gene>
    <name evidence="3" type="ORF">DFH08DRAFT_904899</name>
</gene>
<organism evidence="3 4">
    <name type="scientific">Mycena albidolilacea</name>
    <dbReference type="NCBI Taxonomy" id="1033008"/>
    <lineage>
        <taxon>Eukaryota</taxon>
        <taxon>Fungi</taxon>
        <taxon>Dikarya</taxon>
        <taxon>Basidiomycota</taxon>
        <taxon>Agaricomycotina</taxon>
        <taxon>Agaricomycetes</taxon>
        <taxon>Agaricomycetidae</taxon>
        <taxon>Agaricales</taxon>
        <taxon>Marasmiineae</taxon>
        <taxon>Mycenaceae</taxon>
        <taxon>Mycena</taxon>
    </lineage>
</organism>
<feature type="compositionally biased region" description="Low complexity" evidence="1">
    <location>
        <begin position="119"/>
        <end position="137"/>
    </location>
</feature>
<sequence length="238" mass="22841">MVFIASILFACVLPSVMGIKLDTPKDTAADGTLLVTWKPAATDPTMALVLDGPISIDIATGVAAAAGNTSVGLGNIPPGTYKLQAVVGDALETVIDTSGDFKVLPAKAAGGAAPPPKGAAPVASGSAAPPAASATTGAGKGQTGKGQTGKAKTGKGQTGKGQTGKGQKGQGGKAAKQAAKKAEAAKKAAKAKAAAAQAAGAKAAGAKAAGAKAAAPATAKKGRMVSGAKFGRRELYRD</sequence>
<feature type="chain" id="PRO_5041945649" evidence="2">
    <location>
        <begin position="19"/>
        <end position="238"/>
    </location>
</feature>
<evidence type="ECO:0000313" key="3">
    <source>
        <dbReference type="EMBL" id="KAJ7302664.1"/>
    </source>
</evidence>